<dbReference type="KEGG" id="gbn:GEOBRER4_37610"/>
<gene>
    <name evidence="1" type="ORF">GEOBRER4_n3907</name>
</gene>
<accession>A0A6S6MBY3</accession>
<name>A0A6S6MBY3_9BACT</name>
<organism evidence="1 2">
    <name type="scientific">Citrifermentans bremense</name>
    <dbReference type="NCBI Taxonomy" id="60035"/>
    <lineage>
        <taxon>Bacteria</taxon>
        <taxon>Pseudomonadati</taxon>
        <taxon>Thermodesulfobacteriota</taxon>
        <taxon>Desulfuromonadia</taxon>
        <taxon>Geobacterales</taxon>
        <taxon>Geobacteraceae</taxon>
        <taxon>Citrifermentans</taxon>
    </lineage>
</organism>
<dbReference type="RefSeq" id="WP_185243575.1">
    <property type="nucleotide sequence ID" value="NZ_AP023213.1"/>
</dbReference>
<reference evidence="1 2" key="1">
    <citation type="submission" date="2020-06" db="EMBL/GenBank/DDBJ databases">
        <title>Interaction of electrochemicaly active bacteria, Geobacter bremensis R4 on different carbon anode.</title>
        <authorList>
            <person name="Meng L."/>
            <person name="Yoshida N."/>
        </authorList>
    </citation>
    <scope>NUCLEOTIDE SEQUENCE [LARGE SCALE GENOMIC DNA]</scope>
    <source>
        <strain evidence="1 2">R4</strain>
    </source>
</reference>
<dbReference type="EMBL" id="AP023213">
    <property type="protein sequence ID" value="BCG49011.1"/>
    <property type="molecule type" value="Genomic_DNA"/>
</dbReference>
<evidence type="ECO:0000313" key="2">
    <source>
        <dbReference type="Proteomes" id="UP000515472"/>
    </source>
</evidence>
<evidence type="ECO:0000313" key="1">
    <source>
        <dbReference type="EMBL" id="BCG49011.1"/>
    </source>
</evidence>
<proteinExistence type="predicted"/>
<dbReference type="AlphaFoldDB" id="A0A6S6MBY3"/>
<sequence>MELSRNSDHPLNYAVDQRSSLNPQLRQLNLKLGLETALEVVYDPPATLLLGGTVALLLKRRFALASLCAAGFLLRHTMAKRPQAPKWRLLKDRERKEIEFERSVLKAQRGDYGNLEVIAFK</sequence>
<keyword evidence="2" id="KW-1185">Reference proteome</keyword>
<dbReference type="Proteomes" id="UP000515472">
    <property type="component" value="Chromosome"/>
</dbReference>
<protein>
    <submittedName>
        <fullName evidence="1">Uncharacterized protein</fullName>
    </submittedName>
</protein>